<evidence type="ECO:0000313" key="2">
    <source>
        <dbReference type="EMBL" id="KAK9671408.1"/>
    </source>
</evidence>
<protein>
    <submittedName>
        <fullName evidence="2">Uncharacterized protein</fullName>
    </submittedName>
</protein>
<accession>A0AAW1H556</accession>
<comment type="caution">
    <text evidence="2">The sequence shown here is derived from an EMBL/GenBank/DDBJ whole genome shotgun (WGS) entry which is preliminary data.</text>
</comment>
<keyword evidence="3" id="KW-1185">Reference proteome</keyword>
<dbReference type="Proteomes" id="UP001443914">
    <property type="component" value="Unassembled WGS sequence"/>
</dbReference>
<organism evidence="2 3">
    <name type="scientific">Saponaria officinalis</name>
    <name type="common">Common soapwort</name>
    <name type="synonym">Lychnis saponaria</name>
    <dbReference type="NCBI Taxonomy" id="3572"/>
    <lineage>
        <taxon>Eukaryota</taxon>
        <taxon>Viridiplantae</taxon>
        <taxon>Streptophyta</taxon>
        <taxon>Embryophyta</taxon>
        <taxon>Tracheophyta</taxon>
        <taxon>Spermatophyta</taxon>
        <taxon>Magnoliopsida</taxon>
        <taxon>eudicotyledons</taxon>
        <taxon>Gunneridae</taxon>
        <taxon>Pentapetalae</taxon>
        <taxon>Caryophyllales</taxon>
        <taxon>Caryophyllaceae</taxon>
        <taxon>Caryophylleae</taxon>
        <taxon>Saponaria</taxon>
    </lineage>
</organism>
<sequence length="120" mass="13449">MHTQGERYIMAYESAIEPMPRVRQWEKSGLPEPLPPIIRKMSGRPSKKRRRKETGEDDSSKVKRQKTKNRCGNCGGLGYSKRTCKNPPAPPKVNNKGGKPLGKGKRRQGQSGREECSQGS</sequence>
<feature type="compositionally biased region" description="Basic residues" evidence="1">
    <location>
        <begin position="41"/>
        <end position="52"/>
    </location>
</feature>
<evidence type="ECO:0000313" key="3">
    <source>
        <dbReference type="Proteomes" id="UP001443914"/>
    </source>
</evidence>
<gene>
    <name evidence="2" type="ORF">RND81_12G028100</name>
</gene>
<proteinExistence type="predicted"/>
<dbReference type="AlphaFoldDB" id="A0AAW1H556"/>
<name>A0AAW1H556_SAPOF</name>
<dbReference type="EMBL" id="JBDFQZ010000012">
    <property type="protein sequence ID" value="KAK9671408.1"/>
    <property type="molecule type" value="Genomic_DNA"/>
</dbReference>
<evidence type="ECO:0000256" key="1">
    <source>
        <dbReference type="SAM" id="MobiDB-lite"/>
    </source>
</evidence>
<reference evidence="2" key="1">
    <citation type="submission" date="2024-03" db="EMBL/GenBank/DDBJ databases">
        <title>WGS assembly of Saponaria officinalis var. Norfolk2.</title>
        <authorList>
            <person name="Jenkins J."/>
            <person name="Shu S."/>
            <person name="Grimwood J."/>
            <person name="Barry K."/>
            <person name="Goodstein D."/>
            <person name="Schmutz J."/>
            <person name="Leebens-Mack J."/>
            <person name="Osbourn A."/>
        </authorList>
    </citation>
    <scope>NUCLEOTIDE SEQUENCE [LARGE SCALE GENOMIC DNA]</scope>
    <source>
        <strain evidence="2">JIC</strain>
    </source>
</reference>
<feature type="region of interest" description="Disordered" evidence="1">
    <location>
        <begin position="21"/>
        <end position="120"/>
    </location>
</feature>